<organism evidence="2">
    <name type="scientific">viral metagenome</name>
    <dbReference type="NCBI Taxonomy" id="1070528"/>
    <lineage>
        <taxon>unclassified sequences</taxon>
        <taxon>metagenomes</taxon>
        <taxon>organismal metagenomes</taxon>
    </lineage>
</organism>
<dbReference type="AlphaFoldDB" id="A0A6C0KI19"/>
<accession>A0A6C0KI19</accession>
<protein>
    <recommendedName>
        <fullName evidence="3">Ubiquitin-like domain-containing protein</fullName>
    </recommendedName>
</protein>
<name>A0A6C0KI19_9ZZZZ</name>
<feature type="region of interest" description="Disordered" evidence="1">
    <location>
        <begin position="135"/>
        <end position="201"/>
    </location>
</feature>
<dbReference type="SUPFAM" id="SSF54236">
    <property type="entry name" value="Ubiquitin-like"/>
    <property type="match status" value="1"/>
</dbReference>
<sequence length="201" mass="22697">MDDMMARMLMDMEARNRYTGVQMVDMQQYQPQQPQPRRIDGPLITIHIKDFSGSMITLIVPDNATIHDVTQQIKQLREMHDDGNEIRLFVKPQGSDGTNPIILDGRLDTCVPGGIQDGDTIEMLEVDTELTGVYGMGKRRSKKSAKKTRSNKPKKSVKKSRSKKTKKSAKKSRSKKTKKSAKKSTKKSRSKAKKSSSKKTK</sequence>
<dbReference type="InterPro" id="IPR029071">
    <property type="entry name" value="Ubiquitin-like_domsf"/>
</dbReference>
<proteinExistence type="predicted"/>
<evidence type="ECO:0000256" key="1">
    <source>
        <dbReference type="SAM" id="MobiDB-lite"/>
    </source>
</evidence>
<reference evidence="2" key="1">
    <citation type="journal article" date="2020" name="Nature">
        <title>Giant virus diversity and host interactions through global metagenomics.</title>
        <authorList>
            <person name="Schulz F."/>
            <person name="Roux S."/>
            <person name="Paez-Espino D."/>
            <person name="Jungbluth S."/>
            <person name="Walsh D.A."/>
            <person name="Denef V.J."/>
            <person name="McMahon K.D."/>
            <person name="Konstantinidis K.T."/>
            <person name="Eloe-Fadrosh E.A."/>
            <person name="Kyrpides N.C."/>
            <person name="Woyke T."/>
        </authorList>
    </citation>
    <scope>NUCLEOTIDE SEQUENCE</scope>
    <source>
        <strain evidence="2">GVMAG-S-3300010158-109</strain>
    </source>
</reference>
<evidence type="ECO:0000313" key="2">
    <source>
        <dbReference type="EMBL" id="QHU15978.1"/>
    </source>
</evidence>
<evidence type="ECO:0008006" key="3">
    <source>
        <dbReference type="Google" id="ProtNLM"/>
    </source>
</evidence>
<feature type="compositionally biased region" description="Basic residues" evidence="1">
    <location>
        <begin position="137"/>
        <end position="201"/>
    </location>
</feature>
<dbReference type="EMBL" id="MN740871">
    <property type="protein sequence ID" value="QHU15978.1"/>
    <property type="molecule type" value="Genomic_DNA"/>
</dbReference>